<dbReference type="InterPro" id="IPR011991">
    <property type="entry name" value="ArsR-like_HTH"/>
</dbReference>
<dbReference type="PROSITE" id="PS51918">
    <property type="entry name" value="RADICAL_SAM"/>
    <property type="match status" value="1"/>
</dbReference>
<evidence type="ECO:0000313" key="8">
    <source>
        <dbReference type="EMBL" id="MBK1725832.1"/>
    </source>
</evidence>
<dbReference type="Proteomes" id="UP000738126">
    <property type="component" value="Unassembled WGS sequence"/>
</dbReference>
<evidence type="ECO:0000313" key="9">
    <source>
        <dbReference type="Proteomes" id="UP000738126"/>
    </source>
</evidence>
<dbReference type="SUPFAM" id="SSF102114">
    <property type="entry name" value="Radical SAM enzymes"/>
    <property type="match status" value="1"/>
</dbReference>
<evidence type="ECO:0000256" key="1">
    <source>
        <dbReference type="ARBA" id="ARBA00001966"/>
    </source>
</evidence>
<dbReference type="EMBL" id="NRSH01000011">
    <property type="protein sequence ID" value="MBK1725832.1"/>
    <property type="molecule type" value="Genomic_DNA"/>
</dbReference>
<comment type="caution">
    <text evidence="8">The sequence shown here is derived from an EMBL/GenBank/DDBJ whole genome shotgun (WGS) entry which is preliminary data.</text>
</comment>
<dbReference type="InterPro" id="IPR007197">
    <property type="entry name" value="rSAM"/>
</dbReference>
<feature type="domain" description="Radical SAM core" evidence="7">
    <location>
        <begin position="14"/>
        <end position="241"/>
    </location>
</feature>
<dbReference type="PANTHER" id="PTHR43787">
    <property type="entry name" value="FEMO COFACTOR BIOSYNTHESIS PROTEIN NIFB-RELATED"/>
    <property type="match status" value="1"/>
</dbReference>
<dbReference type="CDD" id="cd01335">
    <property type="entry name" value="Radical_SAM"/>
    <property type="match status" value="1"/>
</dbReference>
<sequence length="312" mass="34617">MYQYLFGPVPSRRLGMSLGVDLVPHKVCTFNCVYCECGRTTRLTTERAEYVPVDAVLAELRGYLAEGPRPDFVTFSGAGEPTLNARLGEVLEWLQAHYPDLATAVLTNASLLSDPQVRRELRTADLVIPSLDAASERTFRRLDRPQRRIDLDAYLQGLEAFRAEYPGTVWLEVMILPGYNDNPEDLRLLREALARIGPDRIQLNTLDRPGTDTGLQPASRERLEAIADEWGLAGVEPIGAAPAAEPAPGHRRDTAEAIVKTLARRPCTAEDLSQSLGEPPERIRERLAALEAEGRVTRAEQERGTFYRLAAS</sequence>
<accession>A0ABS1E3W0</accession>
<dbReference type="PANTHER" id="PTHR43787:SF11">
    <property type="entry name" value="UPF0026 PROTEIN SLR1464"/>
    <property type="match status" value="1"/>
</dbReference>
<dbReference type="SMART" id="SM00729">
    <property type="entry name" value="Elp3"/>
    <property type="match status" value="1"/>
</dbReference>
<dbReference type="CDD" id="cd00090">
    <property type="entry name" value="HTH_ARSR"/>
    <property type="match status" value="1"/>
</dbReference>
<keyword evidence="2" id="KW-0004">4Fe-4S</keyword>
<dbReference type="InterPro" id="IPR006638">
    <property type="entry name" value="Elp3/MiaA/NifB-like_rSAM"/>
</dbReference>
<keyword evidence="4" id="KW-0479">Metal-binding</keyword>
<evidence type="ECO:0000256" key="4">
    <source>
        <dbReference type="ARBA" id="ARBA00022723"/>
    </source>
</evidence>
<protein>
    <submittedName>
        <fullName evidence="8">Radical SAM protein</fullName>
    </submittedName>
</protein>
<dbReference type="InterPro" id="IPR036388">
    <property type="entry name" value="WH-like_DNA-bd_sf"/>
</dbReference>
<evidence type="ECO:0000256" key="5">
    <source>
        <dbReference type="ARBA" id="ARBA00023004"/>
    </source>
</evidence>
<dbReference type="SUPFAM" id="SSF46785">
    <property type="entry name" value="Winged helix' DNA-binding domain"/>
    <property type="match status" value="1"/>
</dbReference>
<dbReference type="InterPro" id="IPR058240">
    <property type="entry name" value="rSAM_sf"/>
</dbReference>
<dbReference type="SFLD" id="SFLDG01083">
    <property type="entry name" value="Uncharacterised_Radical_SAM_Su"/>
    <property type="match status" value="1"/>
</dbReference>
<keyword evidence="6" id="KW-0411">Iron-sulfur</keyword>
<dbReference type="InterPro" id="IPR036390">
    <property type="entry name" value="WH_DNA-bd_sf"/>
</dbReference>
<gene>
    <name evidence="8" type="ORF">CKO13_02100</name>
</gene>
<dbReference type="InterPro" id="IPR041614">
    <property type="entry name" value="DprA_WH"/>
</dbReference>
<dbReference type="Pfam" id="PF17782">
    <property type="entry name" value="WHD_DprA"/>
    <property type="match status" value="1"/>
</dbReference>
<evidence type="ECO:0000256" key="3">
    <source>
        <dbReference type="ARBA" id="ARBA00022691"/>
    </source>
</evidence>
<dbReference type="Pfam" id="PF04055">
    <property type="entry name" value="Radical_SAM"/>
    <property type="match status" value="1"/>
</dbReference>
<organism evidence="8 9">
    <name type="scientific">Halorhodospira neutriphila</name>
    <dbReference type="NCBI Taxonomy" id="168379"/>
    <lineage>
        <taxon>Bacteria</taxon>
        <taxon>Pseudomonadati</taxon>
        <taxon>Pseudomonadota</taxon>
        <taxon>Gammaproteobacteria</taxon>
        <taxon>Chromatiales</taxon>
        <taxon>Ectothiorhodospiraceae</taxon>
        <taxon>Halorhodospira</taxon>
    </lineage>
</organism>
<dbReference type="InterPro" id="IPR013785">
    <property type="entry name" value="Aldolase_TIM"/>
</dbReference>
<dbReference type="SFLD" id="SFLDS00029">
    <property type="entry name" value="Radical_SAM"/>
    <property type="match status" value="1"/>
</dbReference>
<proteinExistence type="predicted"/>
<evidence type="ECO:0000256" key="6">
    <source>
        <dbReference type="ARBA" id="ARBA00023014"/>
    </source>
</evidence>
<comment type="cofactor">
    <cofactor evidence="1">
        <name>[4Fe-4S] cluster</name>
        <dbReference type="ChEBI" id="CHEBI:49883"/>
    </cofactor>
</comment>
<evidence type="ECO:0000259" key="7">
    <source>
        <dbReference type="PROSITE" id="PS51918"/>
    </source>
</evidence>
<evidence type="ECO:0000256" key="2">
    <source>
        <dbReference type="ARBA" id="ARBA00022485"/>
    </source>
</evidence>
<name>A0ABS1E3W0_9GAMM</name>
<keyword evidence="3" id="KW-0949">S-adenosyl-L-methionine</keyword>
<dbReference type="InterPro" id="IPR040084">
    <property type="entry name" value="GTPase_Obg"/>
</dbReference>
<keyword evidence="5" id="KW-0408">Iron</keyword>
<reference evidence="8 9" key="1">
    <citation type="journal article" date="2020" name="Microorganisms">
        <title>Osmotic Adaptation and Compatible Solute Biosynthesis of Phototrophic Bacteria as Revealed from Genome Analyses.</title>
        <authorList>
            <person name="Imhoff J.F."/>
            <person name="Rahn T."/>
            <person name="Kunzel S."/>
            <person name="Keller A."/>
            <person name="Neulinger S.C."/>
        </authorList>
    </citation>
    <scope>NUCLEOTIDE SEQUENCE [LARGE SCALE GENOMIC DNA]</scope>
    <source>
        <strain evidence="8 9">DSM 15116</strain>
    </source>
</reference>
<keyword evidence="9" id="KW-1185">Reference proteome</keyword>
<dbReference type="Gene3D" id="3.20.20.70">
    <property type="entry name" value="Aldolase class I"/>
    <property type="match status" value="1"/>
</dbReference>
<dbReference type="RefSeq" id="WP_200256351.1">
    <property type="nucleotide sequence ID" value="NZ_NRSH01000011.1"/>
</dbReference>
<dbReference type="Gene3D" id="1.10.10.10">
    <property type="entry name" value="Winged helix-like DNA-binding domain superfamily/Winged helix DNA-binding domain"/>
    <property type="match status" value="1"/>
</dbReference>